<feature type="compositionally biased region" description="Polar residues" evidence="1">
    <location>
        <begin position="1165"/>
        <end position="1183"/>
    </location>
</feature>
<feature type="compositionally biased region" description="Basic and acidic residues" evidence="1">
    <location>
        <begin position="960"/>
        <end position="984"/>
    </location>
</feature>
<feature type="compositionally biased region" description="Polar residues" evidence="1">
    <location>
        <begin position="598"/>
        <end position="616"/>
    </location>
</feature>
<feature type="compositionally biased region" description="Basic and acidic residues" evidence="1">
    <location>
        <begin position="407"/>
        <end position="417"/>
    </location>
</feature>
<dbReference type="EMBL" id="CAXDID020000063">
    <property type="protein sequence ID" value="CAL6011290.1"/>
    <property type="molecule type" value="Genomic_DNA"/>
</dbReference>
<organism evidence="2">
    <name type="scientific">Hexamita inflata</name>
    <dbReference type="NCBI Taxonomy" id="28002"/>
    <lineage>
        <taxon>Eukaryota</taxon>
        <taxon>Metamonada</taxon>
        <taxon>Diplomonadida</taxon>
        <taxon>Hexamitidae</taxon>
        <taxon>Hexamitinae</taxon>
        <taxon>Hexamita</taxon>
    </lineage>
</organism>
<feature type="compositionally biased region" description="Low complexity" evidence="1">
    <location>
        <begin position="1001"/>
        <end position="1011"/>
    </location>
</feature>
<accession>A0AA86U6C5</accession>
<evidence type="ECO:0000256" key="1">
    <source>
        <dbReference type="SAM" id="MobiDB-lite"/>
    </source>
</evidence>
<sequence length="1636" mass="184499">MIVRFHSMQRPVFEFESTFDASQNYENNVNGVFVEYVKSAHFQYFTYQVADQQLKLNSANVISKVSTYLQSQNVLIPLEQKGTLFILSHENYKIKQYVNILNVWVPVKSAEVQNQSDTVLSPIQVHQQLLKLISAFNVYKQQTFTSSEIENNIEISSDFLWDEKFTDIVRFTLFGQGDANTQTIFQHFITYLHDNKLIIDVSVEQIPGSFRLSHSQSIQIIKIDESEPEKQILNHSKNKNQKNLEKLIICEMFDNENENDLSVIHIEQEPIHSNEQFSFENPRTLSRQLQIYSSLQNQNECGVVTSDKIEMDNQKDNGIEKNKVILSNENEQEQKIQVVASAVDESDETQNGKQVVIVPVNVQKQQNAQVEESQVQTTSSNEKQEPAPNTKTDADKQETLETQQHQVEPKQVPEEQPKQQVDAKIVAAALVLQHNPQQQHQQPQEIVSNSNALQSETQKSQNEPAKESITADQGNKVILDQSLKVEEPQVDQDNVQKANTNLPEAADNSQKPAQAAEQISSNVAEHNQDQSHNKDASKLLKQEQNLVQQDVGKQTQQQQLPIPMAVNVKDTDKQVTQPQAQKQPINPDNHQPEAKAPSPTQDAHAKSNQLQASPVSATHKAAQVQQSQPKQEEVKQNTNHSVPAAVVIASTLAPKQVLKQEAPQQPNNTQHNQQHAPVRQEQPPAVAESSEQPLNAIEPKTQTKADDLTKTSEANKQQTQVQEPAQISPTLQTNTLQSDQPAPQAEQQTNVVSQSAKTKDASPIADKTSPRLSNQETAGDRMNKTPIYHYRSDSRHTPSLNKSRLSNSTSFEQIDKQTDISQIQTIITKNNALTQSLLLKQQQLQQSKQTDQNILNGTTLQTEPEINQKQGHENQFSAQLNNEHEVKQLNQNTNTNEQTQEQKIQIAASAEDQSDETQNGKQVVIVPVNVQKQQNTQTQESHAQTSLSNEKQEPTPNTKTDADKQETLETQHQAEPKQVPEEQPKQQVDAKIVAAALVLQHNPQQQHQQSQEIVSNSNSLQSEQHKSQNESVKESITADQGNKAIPEQTLKVEDPPINQGNAQKANTNLPVNVDNSQKPAEHAEQISGNVAEHNQDQQHNKDAPELLKQEQNMVQQDAGKQTQQQQLPVPIAINTKDNDKQVTQYQTQKLPTNLDNHQPEAKELNPTQDAHAKQNQLQAQPVSATHEAAQVQQSQPKQEEVKQNTNHSVPAAVVTASTLAPKQELKQEAPQQPNNIQHNQQHAPVKQEQPPVVAESPEQPQNAIEPKTQTKADDLTETSEANKQQTQPAQISPKLQANTIQANQPAPQAEQLTNVVSPSVKTKDASKITQIDAPSPQPVQKQITQEHIYASVLHAESPEVQNNERQLQNENEHLSNFTKPKSGASNINKKSALAQIRQTLKSKGYKRTENEPEPELESVQNFTKQKPSSRPPPVLLQIDDLNPIQNIEPEQSIEPQHFEPQNNNSKHFSPPLHSRIMFSPKPINELINQFESKLTDKQKNLPEKHKIQILKEHEKLEMELQKIEAKRKEHEEKMQGTFTESLVEWSAKTGTQKTLRQDSLRQGSKMGQKTQNIKEEHIITDKEIEEAKIIEENKLIIEENKKLEEQLKQSALRMQQFNQGKKLTNQFRRPNNVKRK</sequence>
<feature type="compositionally biased region" description="Low complexity" evidence="1">
    <location>
        <begin position="1229"/>
        <end position="1244"/>
    </location>
</feature>
<evidence type="ECO:0000313" key="3">
    <source>
        <dbReference type="EMBL" id="CAL6011290.1"/>
    </source>
</evidence>
<protein>
    <submittedName>
        <fullName evidence="3">Hypothetical_protein</fullName>
    </submittedName>
</protein>
<feature type="region of interest" description="Disordered" evidence="1">
    <location>
        <begin position="1359"/>
        <end position="1390"/>
    </location>
</feature>
<evidence type="ECO:0000313" key="2">
    <source>
        <dbReference type="EMBL" id="CAI9939477.1"/>
    </source>
</evidence>
<reference evidence="3 4" key="2">
    <citation type="submission" date="2024-07" db="EMBL/GenBank/DDBJ databases">
        <authorList>
            <person name="Akdeniz Z."/>
        </authorList>
    </citation>
    <scope>NUCLEOTIDE SEQUENCE [LARGE SCALE GENOMIC DNA]</scope>
</reference>
<feature type="compositionally biased region" description="Polar residues" evidence="1">
    <location>
        <begin position="574"/>
        <end position="589"/>
    </location>
</feature>
<feature type="compositionally biased region" description="Polar residues" evidence="1">
    <location>
        <begin position="797"/>
        <end position="810"/>
    </location>
</feature>
<feature type="compositionally biased region" description="Basic and acidic residues" evidence="1">
    <location>
        <begin position="526"/>
        <end position="541"/>
    </location>
</feature>
<feature type="compositionally biased region" description="Polar residues" evidence="1">
    <location>
        <begin position="711"/>
        <end position="756"/>
    </location>
</feature>
<feature type="compositionally biased region" description="Polar residues" evidence="1">
    <location>
        <begin position="1616"/>
        <end position="1629"/>
    </location>
</feature>
<feature type="compositionally biased region" description="Low complexity" evidence="1">
    <location>
        <begin position="1359"/>
        <end position="1369"/>
    </location>
</feature>
<feature type="compositionally biased region" description="Polar residues" evidence="1">
    <location>
        <begin position="445"/>
        <end position="463"/>
    </location>
</feature>
<feature type="region of interest" description="Disordered" evidence="1">
    <location>
        <begin position="660"/>
        <end position="810"/>
    </location>
</feature>
<feature type="compositionally biased region" description="Polar residues" evidence="1">
    <location>
        <begin position="1058"/>
        <end position="1078"/>
    </location>
</feature>
<keyword evidence="4" id="KW-1185">Reference proteome</keyword>
<feature type="compositionally biased region" description="Polar residues" evidence="1">
    <location>
        <begin position="1418"/>
        <end position="1428"/>
    </location>
</feature>
<comment type="caution">
    <text evidence="2">The sequence shown here is derived from an EMBL/GenBank/DDBJ whole genome shotgun (WGS) entry which is preliminary data.</text>
</comment>
<proteinExistence type="predicted"/>
<feature type="region of interest" description="Disordered" evidence="1">
    <location>
        <begin position="1402"/>
        <end position="1436"/>
    </location>
</feature>
<dbReference type="EMBL" id="CATOUU010000664">
    <property type="protein sequence ID" value="CAI9939477.1"/>
    <property type="molecule type" value="Genomic_DNA"/>
</dbReference>
<evidence type="ECO:0000313" key="4">
    <source>
        <dbReference type="Proteomes" id="UP001642409"/>
    </source>
</evidence>
<feature type="compositionally biased region" description="Polar residues" evidence="1">
    <location>
        <begin position="1278"/>
        <end position="1320"/>
    </location>
</feature>
<feature type="compositionally biased region" description="Polar residues" evidence="1">
    <location>
        <begin position="368"/>
        <end position="391"/>
    </location>
</feature>
<feature type="compositionally biased region" description="Low complexity" evidence="1">
    <location>
        <begin position="435"/>
        <end position="444"/>
    </location>
</feature>
<dbReference type="Proteomes" id="UP001642409">
    <property type="component" value="Unassembled WGS sequence"/>
</dbReference>
<feature type="compositionally biased region" description="Basic and acidic residues" evidence="1">
    <location>
        <begin position="1023"/>
        <end position="1033"/>
    </location>
</feature>
<feature type="region of interest" description="Disordered" evidence="1">
    <location>
        <begin position="933"/>
        <end position="988"/>
    </location>
</feature>
<name>A0AA86U6C5_9EUKA</name>
<feature type="region of interest" description="Disordered" evidence="1">
    <location>
        <begin position="1528"/>
        <end position="1574"/>
    </location>
</feature>
<feature type="compositionally biased region" description="Polar residues" evidence="1">
    <location>
        <begin position="1012"/>
        <end position="1022"/>
    </location>
</feature>
<feature type="compositionally biased region" description="Polar residues" evidence="1">
    <location>
        <begin position="940"/>
        <end position="959"/>
    </location>
</feature>
<feature type="compositionally biased region" description="Low complexity" evidence="1">
    <location>
        <begin position="1115"/>
        <end position="1126"/>
    </location>
</feature>
<feature type="compositionally biased region" description="Basic and acidic residues" evidence="1">
    <location>
        <begin position="701"/>
        <end position="710"/>
    </location>
</feature>
<reference evidence="2" key="1">
    <citation type="submission" date="2023-06" db="EMBL/GenBank/DDBJ databases">
        <authorList>
            <person name="Kurt Z."/>
        </authorList>
    </citation>
    <scope>NUCLEOTIDE SEQUENCE</scope>
</reference>
<gene>
    <name evidence="3" type="ORF">HINF_LOCUS22668</name>
    <name evidence="2" type="ORF">HINF_LOCUS27122</name>
</gene>
<feature type="compositionally biased region" description="Basic and acidic residues" evidence="1">
    <location>
        <begin position="1093"/>
        <end position="1108"/>
    </location>
</feature>
<feature type="compositionally biased region" description="Polar residues" evidence="1">
    <location>
        <begin position="1141"/>
        <end position="1156"/>
    </location>
</feature>
<feature type="region of interest" description="Disordered" evidence="1">
    <location>
        <begin position="368"/>
        <end position="421"/>
    </location>
</feature>
<feature type="region of interest" description="Disordered" evidence="1">
    <location>
        <begin position="1616"/>
        <end position="1636"/>
    </location>
</feature>
<feature type="compositionally biased region" description="Polar residues" evidence="1">
    <location>
        <begin position="491"/>
        <end position="525"/>
    </location>
</feature>
<feature type="region of interest" description="Disordered" evidence="1">
    <location>
        <begin position="1001"/>
        <end position="1342"/>
    </location>
</feature>
<feature type="compositionally biased region" description="Low complexity" evidence="1">
    <location>
        <begin position="662"/>
        <end position="677"/>
    </location>
</feature>
<feature type="region of interest" description="Disordered" evidence="1">
    <location>
        <begin position="435"/>
        <end position="639"/>
    </location>
</feature>
<feature type="compositionally biased region" description="Polar residues" evidence="1">
    <location>
        <begin position="1374"/>
        <end position="1389"/>
    </location>
</feature>
<feature type="compositionally biased region" description="Low complexity" evidence="1">
    <location>
        <begin position="548"/>
        <end position="559"/>
    </location>
</feature>
<feature type="compositionally biased region" description="Polar residues" evidence="1">
    <location>
        <begin position="1560"/>
        <end position="1571"/>
    </location>
</feature>